<evidence type="ECO:0000313" key="4">
    <source>
        <dbReference type="Proteomes" id="UP000190648"/>
    </source>
</evidence>
<dbReference type="AlphaFoldDB" id="A0A1V4K9S0"/>
<feature type="compositionally biased region" description="Gly residues" evidence="1">
    <location>
        <begin position="56"/>
        <end position="86"/>
    </location>
</feature>
<evidence type="ECO:0000313" key="3">
    <source>
        <dbReference type="EMBL" id="OPJ81220.1"/>
    </source>
</evidence>
<sequence length="86" mass="8614">MAEEKKAKPSPTQLPAESLRAMAEALGLGVAEDTCQLLAEEATYRLKEVAQVETGDGVGGVGDTPGGWGGVGDTPGVGGGQGDVSW</sequence>
<keyword evidence="4" id="KW-1185">Reference proteome</keyword>
<feature type="region of interest" description="Disordered" evidence="1">
    <location>
        <begin position="55"/>
        <end position="86"/>
    </location>
</feature>
<feature type="domain" description="TATA box binding protein associated factor (TAF) histone-like fold" evidence="2">
    <location>
        <begin position="13"/>
        <end position="51"/>
    </location>
</feature>
<organism evidence="3 4">
    <name type="scientific">Patagioenas fasciata monilis</name>
    <dbReference type="NCBI Taxonomy" id="372326"/>
    <lineage>
        <taxon>Eukaryota</taxon>
        <taxon>Metazoa</taxon>
        <taxon>Chordata</taxon>
        <taxon>Craniata</taxon>
        <taxon>Vertebrata</taxon>
        <taxon>Euteleostomi</taxon>
        <taxon>Archelosauria</taxon>
        <taxon>Archosauria</taxon>
        <taxon>Dinosauria</taxon>
        <taxon>Saurischia</taxon>
        <taxon>Theropoda</taxon>
        <taxon>Coelurosauria</taxon>
        <taxon>Aves</taxon>
        <taxon>Neognathae</taxon>
        <taxon>Neoaves</taxon>
        <taxon>Columbimorphae</taxon>
        <taxon>Columbiformes</taxon>
        <taxon>Columbidae</taxon>
        <taxon>Patagioenas</taxon>
    </lineage>
</organism>
<reference evidence="3 4" key="1">
    <citation type="submission" date="2016-02" db="EMBL/GenBank/DDBJ databases">
        <title>Band-tailed pigeon sequencing and assembly.</title>
        <authorList>
            <person name="Soares A.E."/>
            <person name="Novak B.J."/>
            <person name="Rice E.S."/>
            <person name="O'Connell B."/>
            <person name="Chang D."/>
            <person name="Weber S."/>
            <person name="Shapiro B."/>
        </authorList>
    </citation>
    <scope>NUCLEOTIDE SEQUENCE [LARGE SCALE GENOMIC DNA]</scope>
    <source>
        <strain evidence="3">BTP2013</strain>
        <tissue evidence="3">Blood</tissue>
    </source>
</reference>
<protein>
    <recommendedName>
        <fullName evidence="2">TATA box binding protein associated factor (TAF) histone-like fold domain-containing protein</fullName>
    </recommendedName>
</protein>
<evidence type="ECO:0000256" key="1">
    <source>
        <dbReference type="SAM" id="MobiDB-lite"/>
    </source>
</evidence>
<evidence type="ECO:0000259" key="2">
    <source>
        <dbReference type="Pfam" id="PF02969"/>
    </source>
</evidence>
<dbReference type="InterPro" id="IPR004823">
    <property type="entry name" value="TAF_TATA-bd_Histone-like_dom"/>
</dbReference>
<dbReference type="Proteomes" id="UP000190648">
    <property type="component" value="Unassembled WGS sequence"/>
</dbReference>
<dbReference type="STRING" id="372326.A0A1V4K9S0"/>
<dbReference type="Gene3D" id="1.10.20.10">
    <property type="entry name" value="Histone, subunit A"/>
    <property type="match status" value="1"/>
</dbReference>
<dbReference type="OrthoDB" id="361039at2759"/>
<dbReference type="EMBL" id="LSYS01004032">
    <property type="protein sequence ID" value="OPJ81220.1"/>
    <property type="molecule type" value="Genomic_DNA"/>
</dbReference>
<dbReference type="Pfam" id="PF02969">
    <property type="entry name" value="TAF"/>
    <property type="match status" value="1"/>
</dbReference>
<comment type="caution">
    <text evidence="3">The sequence shown here is derived from an EMBL/GenBank/DDBJ whole genome shotgun (WGS) entry which is preliminary data.</text>
</comment>
<dbReference type="GO" id="GO:0046982">
    <property type="term" value="F:protein heterodimerization activity"/>
    <property type="evidence" value="ECO:0007669"/>
    <property type="project" value="InterPro"/>
</dbReference>
<gene>
    <name evidence="3" type="ORF">AV530_009538</name>
</gene>
<accession>A0A1V4K9S0</accession>
<name>A0A1V4K9S0_PATFA</name>
<dbReference type="InterPro" id="IPR009072">
    <property type="entry name" value="Histone-fold"/>
</dbReference>
<proteinExistence type="predicted"/>